<gene>
    <name evidence="2" type="ORF">LSINAPIS_LOCUS10402</name>
</gene>
<feature type="non-terminal residue" evidence="2">
    <location>
        <position position="1"/>
    </location>
</feature>
<evidence type="ECO:0000313" key="3">
    <source>
        <dbReference type="Proteomes" id="UP000324832"/>
    </source>
</evidence>
<feature type="compositionally biased region" description="Low complexity" evidence="1">
    <location>
        <begin position="37"/>
        <end position="47"/>
    </location>
</feature>
<dbReference type="EMBL" id="FZQP02004222">
    <property type="protein sequence ID" value="VVC99537.1"/>
    <property type="molecule type" value="Genomic_DNA"/>
</dbReference>
<name>A0A5E4QRL5_9NEOP</name>
<reference evidence="2 3" key="1">
    <citation type="submission" date="2017-07" db="EMBL/GenBank/DDBJ databases">
        <authorList>
            <person name="Talla V."/>
            <person name="Backstrom N."/>
        </authorList>
    </citation>
    <scope>NUCLEOTIDE SEQUENCE [LARGE SCALE GENOMIC DNA]</scope>
</reference>
<dbReference type="Proteomes" id="UP000324832">
    <property type="component" value="Unassembled WGS sequence"/>
</dbReference>
<proteinExistence type="predicted"/>
<sequence>QVEERKRAIWEASISRREALLQREKDRTERLERARAGRSAPRPAFAFGSSTPRLLEPLDSAGFFWAARRAASTTNVMFASAPLTRRASALQLDSSDIENKGRAYSMTRLDRLPATSPNNHLSRSRMYTTPRA</sequence>
<evidence type="ECO:0000256" key="1">
    <source>
        <dbReference type="SAM" id="MobiDB-lite"/>
    </source>
</evidence>
<feature type="region of interest" description="Disordered" evidence="1">
    <location>
        <begin position="110"/>
        <end position="132"/>
    </location>
</feature>
<evidence type="ECO:0000313" key="2">
    <source>
        <dbReference type="EMBL" id="VVC99537.1"/>
    </source>
</evidence>
<protein>
    <submittedName>
        <fullName evidence="2">Uncharacterized protein</fullName>
    </submittedName>
</protein>
<feature type="compositionally biased region" description="Polar residues" evidence="1">
    <location>
        <begin position="115"/>
        <end position="132"/>
    </location>
</feature>
<keyword evidence="3" id="KW-1185">Reference proteome</keyword>
<feature type="region of interest" description="Disordered" evidence="1">
    <location>
        <begin position="29"/>
        <end position="49"/>
    </location>
</feature>
<dbReference type="AlphaFoldDB" id="A0A5E4QRL5"/>
<organism evidence="2 3">
    <name type="scientific">Leptidea sinapis</name>
    <dbReference type="NCBI Taxonomy" id="189913"/>
    <lineage>
        <taxon>Eukaryota</taxon>
        <taxon>Metazoa</taxon>
        <taxon>Ecdysozoa</taxon>
        <taxon>Arthropoda</taxon>
        <taxon>Hexapoda</taxon>
        <taxon>Insecta</taxon>
        <taxon>Pterygota</taxon>
        <taxon>Neoptera</taxon>
        <taxon>Endopterygota</taxon>
        <taxon>Lepidoptera</taxon>
        <taxon>Glossata</taxon>
        <taxon>Ditrysia</taxon>
        <taxon>Papilionoidea</taxon>
        <taxon>Pieridae</taxon>
        <taxon>Dismorphiinae</taxon>
        <taxon>Leptidea</taxon>
    </lineage>
</organism>
<accession>A0A5E4QRL5</accession>